<dbReference type="PANTHER" id="PTHR43600">
    <property type="entry name" value="COENZYME F420 HYDROGENASE, SUBUNIT ALPHA"/>
    <property type="match status" value="1"/>
</dbReference>
<organism evidence="6">
    <name type="scientific">marine sediment metagenome</name>
    <dbReference type="NCBI Taxonomy" id="412755"/>
    <lineage>
        <taxon>unclassified sequences</taxon>
        <taxon>metagenomes</taxon>
        <taxon>ecological metagenomes</taxon>
    </lineage>
</organism>
<evidence type="ECO:0000313" key="6">
    <source>
        <dbReference type="EMBL" id="GAG38518.1"/>
    </source>
</evidence>
<dbReference type="Gene3D" id="1.10.645.10">
    <property type="entry name" value="Cytochrome-c3 Hydrogenase, chain B"/>
    <property type="match status" value="1"/>
</dbReference>
<dbReference type="EMBL" id="BARS01049950">
    <property type="protein sequence ID" value="GAG38518.1"/>
    <property type="molecule type" value="Genomic_DNA"/>
</dbReference>
<name>X0XPG3_9ZZZZ</name>
<evidence type="ECO:0000256" key="2">
    <source>
        <dbReference type="ARBA" id="ARBA00009292"/>
    </source>
</evidence>
<dbReference type="PROSITE" id="PS00508">
    <property type="entry name" value="NI_HGENASE_L_2"/>
    <property type="match status" value="1"/>
</dbReference>
<dbReference type="AlphaFoldDB" id="X0XPG3"/>
<evidence type="ECO:0000256" key="3">
    <source>
        <dbReference type="ARBA" id="ARBA00022596"/>
    </source>
</evidence>
<keyword evidence="4" id="KW-0479">Metal-binding</keyword>
<evidence type="ECO:0000256" key="5">
    <source>
        <dbReference type="ARBA" id="ARBA00023002"/>
    </source>
</evidence>
<keyword evidence="3" id="KW-0533">Nickel</keyword>
<reference evidence="6" key="1">
    <citation type="journal article" date="2014" name="Front. Microbiol.">
        <title>High frequency of phylogenetically diverse reductive dehalogenase-homologous genes in deep subseafloor sedimentary metagenomes.</title>
        <authorList>
            <person name="Kawai M."/>
            <person name="Futagami T."/>
            <person name="Toyoda A."/>
            <person name="Takaki Y."/>
            <person name="Nishi S."/>
            <person name="Hori S."/>
            <person name="Arai W."/>
            <person name="Tsubouchi T."/>
            <person name="Morono Y."/>
            <person name="Uchiyama I."/>
            <person name="Ito T."/>
            <person name="Fujiyama A."/>
            <person name="Inagaki F."/>
            <person name="Takami H."/>
        </authorList>
    </citation>
    <scope>NUCLEOTIDE SEQUENCE</scope>
    <source>
        <strain evidence="6">Expedition CK06-06</strain>
    </source>
</reference>
<dbReference type="InterPro" id="IPR018194">
    <property type="entry name" value="Ni-dep_hyd_lsu_Ni_BS"/>
</dbReference>
<sequence>VLIHHYWADENAVAKKINLIVGTGHNNGAIAMSINKAAKGLIKKGTVVTEGLLNTIEMAFRAYDPCLACATHSLPGQMPLIVSIYDSQGNLVQRLRRD</sequence>
<dbReference type="GO" id="GO:0016151">
    <property type="term" value="F:nickel cation binding"/>
    <property type="evidence" value="ECO:0007669"/>
    <property type="project" value="InterPro"/>
</dbReference>
<dbReference type="GO" id="GO:0008901">
    <property type="term" value="F:ferredoxin hydrogenase activity"/>
    <property type="evidence" value="ECO:0007669"/>
    <property type="project" value="InterPro"/>
</dbReference>
<dbReference type="PANTHER" id="PTHR43600:SF2">
    <property type="entry name" value="F420-NON-REDUCING HYDROGENASE VHU SUBUNIT A"/>
    <property type="match status" value="1"/>
</dbReference>
<comment type="similarity">
    <text evidence="2">Belongs to the [NiFe]/[NiFeSe] hydrogenase large subunit family.</text>
</comment>
<comment type="cofactor">
    <cofactor evidence="1">
        <name>Ni(2+)</name>
        <dbReference type="ChEBI" id="CHEBI:49786"/>
    </cofactor>
</comment>
<accession>X0XPG3</accession>
<dbReference type="InterPro" id="IPR029014">
    <property type="entry name" value="NiFe-Hase_large"/>
</dbReference>
<proteinExistence type="inferred from homology"/>
<evidence type="ECO:0000256" key="4">
    <source>
        <dbReference type="ARBA" id="ARBA00022723"/>
    </source>
</evidence>
<feature type="non-terminal residue" evidence="6">
    <location>
        <position position="1"/>
    </location>
</feature>
<keyword evidence="5" id="KW-0560">Oxidoreductase</keyword>
<protein>
    <recommendedName>
        <fullName evidence="7">Ni/Fe hydrogenase subunit alpha</fullName>
    </recommendedName>
</protein>
<dbReference type="SUPFAM" id="SSF56762">
    <property type="entry name" value="HydB/Nqo4-like"/>
    <property type="match status" value="1"/>
</dbReference>
<gene>
    <name evidence="6" type="ORF">S01H1_74642</name>
</gene>
<comment type="caution">
    <text evidence="6">The sequence shown here is derived from an EMBL/GenBank/DDBJ whole genome shotgun (WGS) entry which is preliminary data.</text>
</comment>
<evidence type="ECO:0000256" key="1">
    <source>
        <dbReference type="ARBA" id="ARBA00001967"/>
    </source>
</evidence>
<evidence type="ECO:0008006" key="7">
    <source>
        <dbReference type="Google" id="ProtNLM"/>
    </source>
</evidence>